<gene>
    <name evidence="1" type="ORF">GGX14DRAFT_396747</name>
</gene>
<proteinExistence type="predicted"/>
<accession>A0AAD6V9W3</accession>
<sequence>MQQSVAHPSSSTPDVSPERQVKITAEVATLYKENDKITYNQMERRRLETRVRAHTDHDMITSHTMRLRKDKKPRDTITYLKRTDVSPEIGSKKSCKMAELARDYHNALQSDGLDVNTSKRQPAEEEVLQNIDSHAANINISALESKVTTDDVERALREAKPGKAGLNGIPTEFWTCLANIHQEVKAAQAKGQTGLKSRPVDPKFR</sequence>
<evidence type="ECO:0000313" key="2">
    <source>
        <dbReference type="Proteomes" id="UP001219525"/>
    </source>
</evidence>
<protein>
    <submittedName>
        <fullName evidence="1">Uncharacterized protein</fullName>
    </submittedName>
</protein>
<reference evidence="1" key="1">
    <citation type="submission" date="2023-03" db="EMBL/GenBank/DDBJ databases">
        <title>Massive genome expansion in bonnet fungi (Mycena s.s.) driven by repeated elements and novel gene families across ecological guilds.</title>
        <authorList>
            <consortium name="Lawrence Berkeley National Laboratory"/>
            <person name="Harder C.B."/>
            <person name="Miyauchi S."/>
            <person name="Viragh M."/>
            <person name="Kuo A."/>
            <person name="Thoen E."/>
            <person name="Andreopoulos B."/>
            <person name="Lu D."/>
            <person name="Skrede I."/>
            <person name="Drula E."/>
            <person name="Henrissat B."/>
            <person name="Morin E."/>
            <person name="Kohler A."/>
            <person name="Barry K."/>
            <person name="LaButti K."/>
            <person name="Morin E."/>
            <person name="Salamov A."/>
            <person name="Lipzen A."/>
            <person name="Mereny Z."/>
            <person name="Hegedus B."/>
            <person name="Baldrian P."/>
            <person name="Stursova M."/>
            <person name="Weitz H."/>
            <person name="Taylor A."/>
            <person name="Grigoriev I.V."/>
            <person name="Nagy L.G."/>
            <person name="Martin F."/>
            <person name="Kauserud H."/>
        </authorList>
    </citation>
    <scope>NUCLEOTIDE SEQUENCE</scope>
    <source>
        <strain evidence="1">9144</strain>
    </source>
</reference>
<dbReference type="EMBL" id="JARJCW010000038">
    <property type="protein sequence ID" value="KAJ7206818.1"/>
    <property type="molecule type" value="Genomic_DNA"/>
</dbReference>
<name>A0AAD6V9W3_9AGAR</name>
<dbReference type="AlphaFoldDB" id="A0AAD6V9W3"/>
<dbReference type="Proteomes" id="UP001219525">
    <property type="component" value="Unassembled WGS sequence"/>
</dbReference>
<organism evidence="1 2">
    <name type="scientific">Mycena pura</name>
    <dbReference type="NCBI Taxonomy" id="153505"/>
    <lineage>
        <taxon>Eukaryota</taxon>
        <taxon>Fungi</taxon>
        <taxon>Dikarya</taxon>
        <taxon>Basidiomycota</taxon>
        <taxon>Agaricomycotina</taxon>
        <taxon>Agaricomycetes</taxon>
        <taxon>Agaricomycetidae</taxon>
        <taxon>Agaricales</taxon>
        <taxon>Marasmiineae</taxon>
        <taxon>Mycenaceae</taxon>
        <taxon>Mycena</taxon>
    </lineage>
</organism>
<comment type="caution">
    <text evidence="1">The sequence shown here is derived from an EMBL/GenBank/DDBJ whole genome shotgun (WGS) entry which is preliminary data.</text>
</comment>
<evidence type="ECO:0000313" key="1">
    <source>
        <dbReference type="EMBL" id="KAJ7206818.1"/>
    </source>
</evidence>
<keyword evidence="2" id="KW-1185">Reference proteome</keyword>